<keyword evidence="1" id="KW-0472">Membrane</keyword>
<keyword evidence="4" id="KW-1185">Reference proteome</keyword>
<organism evidence="3 5">
    <name type="scientific">Xanthomonas fragariae</name>
    <dbReference type="NCBI Taxonomy" id="48664"/>
    <lineage>
        <taxon>Bacteria</taxon>
        <taxon>Pseudomonadati</taxon>
        <taxon>Pseudomonadota</taxon>
        <taxon>Gammaproteobacteria</taxon>
        <taxon>Lysobacterales</taxon>
        <taxon>Lysobacteraceae</taxon>
        <taxon>Xanthomonas</taxon>
    </lineage>
</organism>
<dbReference type="EMBL" id="LT853882">
    <property type="protein sequence ID" value="SMR01042.1"/>
    <property type="molecule type" value="Genomic_DNA"/>
</dbReference>
<feature type="transmembrane region" description="Helical" evidence="1">
    <location>
        <begin position="29"/>
        <end position="52"/>
    </location>
</feature>
<dbReference type="AlphaFoldDB" id="A0A1Y6HG28"/>
<evidence type="ECO:0000313" key="5">
    <source>
        <dbReference type="Proteomes" id="UP000195953"/>
    </source>
</evidence>
<evidence type="ECO:0000256" key="1">
    <source>
        <dbReference type="SAM" id="Phobius"/>
    </source>
</evidence>
<keyword evidence="1" id="KW-0812">Transmembrane</keyword>
<gene>
    <name evidence="3" type="ORF">PD5205_00189</name>
    <name evidence="2" type="ORF">PD885_03823</name>
</gene>
<reference evidence="2 4" key="1">
    <citation type="submission" date="2017-05" db="EMBL/GenBank/DDBJ databases">
        <authorList>
            <person name="Blom J."/>
        </authorList>
    </citation>
    <scope>NUCLEOTIDE SEQUENCE [LARGE SCALE GENOMIC DNA]</scope>
    <source>
        <strain evidence="2">PD885</strain>
    </source>
</reference>
<evidence type="ECO:0000313" key="2">
    <source>
        <dbReference type="EMBL" id="SMR01042.1"/>
    </source>
</evidence>
<name>A0A1Y6HG28_9XANT</name>
<keyword evidence="1" id="KW-1133">Transmembrane helix</keyword>
<sequence>MYACMVAAYGACVFFYLRSLDKLKPFVNYSYAKFLLIMSLLAVSSGLAAMLLHSLNGSP</sequence>
<proteinExistence type="predicted"/>
<evidence type="ECO:0000313" key="4">
    <source>
        <dbReference type="Proteomes" id="UP000195877"/>
    </source>
</evidence>
<dbReference type="Proteomes" id="UP000195877">
    <property type="component" value="Chromosome 1"/>
</dbReference>
<reference evidence="3 5" key="2">
    <citation type="submission" date="2017-05" db="EMBL/GenBank/DDBJ databases">
        <authorList>
            <person name="Song R."/>
            <person name="Chenine A.L."/>
            <person name="Ruprecht R.M."/>
        </authorList>
    </citation>
    <scope>NUCLEOTIDE SEQUENCE [LARGE SCALE GENOMIC DNA]</scope>
    <source>
        <strain evidence="3">PD5205</strain>
    </source>
</reference>
<dbReference type="Proteomes" id="UP000195953">
    <property type="component" value="Chromosome 1"/>
</dbReference>
<evidence type="ECO:0000313" key="3">
    <source>
        <dbReference type="EMBL" id="SMR01511.1"/>
    </source>
</evidence>
<accession>A0A1Y6HG28</accession>
<protein>
    <submittedName>
        <fullName evidence="3">Uncharacterized protein</fullName>
    </submittedName>
</protein>
<dbReference type="EMBL" id="LT853885">
    <property type="protein sequence ID" value="SMR01511.1"/>
    <property type="molecule type" value="Genomic_DNA"/>
</dbReference>